<sequence length="606" mass="66256">MAATPAPNLVNLEAVSKGFGTRTLLDGVSLGVGRGERIGVVGRNGDGKSTLLRLLARREEADTGRVTQNRDLRLGYLGQTDDLDPDATVIQAVLGGDVETYTWAADPRARSVMEHLLGGIDHEAKVGTLSGGERRRASLAHLLLTEVDLLILDEPTNHLDIEAVNWLAQHVVDRAGALIVVTHDRWFLDEVCTETWEVQGGKVSSYEGGYAAYVLAKAERSRNEQVVEGKRQNLMKKELAWLRRGAPARTAKPKFRIDAANALIENEPAPRDKLALAKLATSRLGKDVFDAEDVTLRFGDRVMLNHVTFRLGPADRIGLLGPNGAGKTTFLNVLTGRLAPDAGLVKQGKTVRVANLSQTLEDLDGSVTVLTHISDIRRTAALAGRGGEMTSSQLLERFGFTGDKLTTRISDLSGGERRRLQLLRILLDEPNVLILDEPTNDLDVETLTVLEDFLDSWPGVVVIVTHDRYFLERVSDMVYAIMGDGQIRHLPRGVDQYLEQLEAGTTPRRVVAEPAAAAATEASPVAVQTAEQPVDAAASRAAKKELNRIERQLQKLIGSEAKLHGQLATNASNYERLAELDTELRKLAEERAELETAWFEAAERAE</sequence>
<dbReference type="CDD" id="cd03221">
    <property type="entry name" value="ABCF_EF-3"/>
    <property type="match status" value="2"/>
</dbReference>
<dbReference type="PROSITE" id="PS50893">
    <property type="entry name" value="ABC_TRANSPORTER_2"/>
    <property type="match status" value="2"/>
</dbReference>
<dbReference type="InterPro" id="IPR017871">
    <property type="entry name" value="ABC_transporter-like_CS"/>
</dbReference>
<keyword evidence="3" id="KW-0175">Coiled coil</keyword>
<feature type="domain" description="ABC transporter" evidence="4">
    <location>
        <begin position="289"/>
        <end position="509"/>
    </location>
</feature>
<reference evidence="5 6" key="2">
    <citation type="journal article" date="2020" name="Microbiol. Resour. Announc.">
        <title>Antarctic desert soil bacteria exhibit high novel natural product potential, evaluated through long-read genome sequencing and comparative genomics.</title>
        <authorList>
            <person name="Benaud N."/>
            <person name="Edwards R.J."/>
            <person name="Amos T.G."/>
            <person name="D'Agostino P.M."/>
            <person name="Gutierrez-Chavez C."/>
            <person name="Montgomery K."/>
            <person name="Nicetic I."/>
            <person name="Ferrari B.C."/>
        </authorList>
    </citation>
    <scope>NUCLEOTIDE SEQUENCE [LARGE SCALE GENOMIC DNA]</scope>
    <source>
        <strain evidence="5 6">SPB151</strain>
    </source>
</reference>
<dbReference type="PROSITE" id="PS00211">
    <property type="entry name" value="ABC_TRANSPORTER_1"/>
    <property type="match status" value="1"/>
</dbReference>
<evidence type="ECO:0000256" key="2">
    <source>
        <dbReference type="ARBA" id="ARBA00022840"/>
    </source>
</evidence>
<organism evidence="5 6">
    <name type="scientific">Kribbella qitaiheensis</name>
    <dbReference type="NCBI Taxonomy" id="1544730"/>
    <lineage>
        <taxon>Bacteria</taxon>
        <taxon>Bacillati</taxon>
        <taxon>Actinomycetota</taxon>
        <taxon>Actinomycetes</taxon>
        <taxon>Propionibacteriales</taxon>
        <taxon>Kribbellaceae</taxon>
        <taxon>Kribbella</taxon>
    </lineage>
</organism>
<dbReference type="GO" id="GO:0016887">
    <property type="term" value="F:ATP hydrolysis activity"/>
    <property type="evidence" value="ECO:0007669"/>
    <property type="project" value="InterPro"/>
</dbReference>
<proteinExistence type="predicted"/>
<dbReference type="SMART" id="SM00382">
    <property type="entry name" value="AAA"/>
    <property type="match status" value="2"/>
</dbReference>
<feature type="coiled-coil region" evidence="3">
    <location>
        <begin position="539"/>
        <end position="597"/>
    </location>
</feature>
<dbReference type="SUPFAM" id="SSF52540">
    <property type="entry name" value="P-loop containing nucleoside triphosphate hydrolases"/>
    <property type="match status" value="2"/>
</dbReference>
<accession>A0A7G6WXC8</accession>
<name>A0A7G6WXC8_9ACTN</name>
<keyword evidence="6" id="KW-1185">Reference proteome</keyword>
<dbReference type="InterPro" id="IPR003593">
    <property type="entry name" value="AAA+_ATPase"/>
</dbReference>
<feature type="domain" description="ABC transporter" evidence="4">
    <location>
        <begin position="10"/>
        <end position="225"/>
    </location>
</feature>
<keyword evidence="2 5" id="KW-0067">ATP-binding</keyword>
<dbReference type="Gene3D" id="3.40.50.300">
    <property type="entry name" value="P-loop containing nucleotide triphosphate hydrolases"/>
    <property type="match status" value="2"/>
</dbReference>
<dbReference type="GO" id="GO:0005524">
    <property type="term" value="F:ATP binding"/>
    <property type="evidence" value="ECO:0007669"/>
    <property type="project" value="UniProtKB-KW"/>
</dbReference>
<dbReference type="InterPro" id="IPR032781">
    <property type="entry name" value="ABC_tran_Xtn"/>
</dbReference>
<dbReference type="Pfam" id="PF12848">
    <property type="entry name" value="ABC_tran_Xtn"/>
    <property type="match status" value="1"/>
</dbReference>
<dbReference type="KEGG" id="kqi:F1D05_12890"/>
<dbReference type="RefSeq" id="WP_185447942.1">
    <property type="nucleotide sequence ID" value="NZ_CP043661.1"/>
</dbReference>
<dbReference type="AlphaFoldDB" id="A0A7G6WXC8"/>
<dbReference type="InterPro" id="IPR051309">
    <property type="entry name" value="ABCF_ATPase"/>
</dbReference>
<evidence type="ECO:0000313" key="6">
    <source>
        <dbReference type="Proteomes" id="UP000515563"/>
    </source>
</evidence>
<evidence type="ECO:0000259" key="4">
    <source>
        <dbReference type="PROSITE" id="PS50893"/>
    </source>
</evidence>
<dbReference type="InterPro" id="IPR027417">
    <property type="entry name" value="P-loop_NTPase"/>
</dbReference>
<dbReference type="InterPro" id="IPR003439">
    <property type="entry name" value="ABC_transporter-like_ATP-bd"/>
</dbReference>
<dbReference type="PANTHER" id="PTHR42855:SF1">
    <property type="entry name" value="ABC TRANSPORTER DOMAIN-CONTAINING PROTEIN"/>
    <property type="match status" value="1"/>
</dbReference>
<evidence type="ECO:0000256" key="3">
    <source>
        <dbReference type="SAM" id="Coils"/>
    </source>
</evidence>
<dbReference type="Pfam" id="PF00005">
    <property type="entry name" value="ABC_tran"/>
    <property type="match status" value="2"/>
</dbReference>
<dbReference type="PANTHER" id="PTHR42855">
    <property type="entry name" value="ABC TRANSPORTER ATP-BINDING SUBUNIT"/>
    <property type="match status" value="1"/>
</dbReference>
<dbReference type="Proteomes" id="UP000515563">
    <property type="component" value="Chromosome"/>
</dbReference>
<evidence type="ECO:0000256" key="1">
    <source>
        <dbReference type="ARBA" id="ARBA00022741"/>
    </source>
</evidence>
<dbReference type="EMBL" id="CP043661">
    <property type="protein sequence ID" value="QNE18643.1"/>
    <property type="molecule type" value="Genomic_DNA"/>
</dbReference>
<keyword evidence="1" id="KW-0547">Nucleotide-binding</keyword>
<evidence type="ECO:0000313" key="5">
    <source>
        <dbReference type="EMBL" id="QNE18643.1"/>
    </source>
</evidence>
<protein>
    <submittedName>
        <fullName evidence="5">ABC-F family ATP-binding cassette domain-containing protein</fullName>
    </submittedName>
</protein>
<reference evidence="6" key="1">
    <citation type="submission" date="2019-09" db="EMBL/GenBank/DDBJ databases">
        <title>Antimicrobial potential of Antarctic Bacteria.</title>
        <authorList>
            <person name="Benaud N."/>
            <person name="Edwards R.J."/>
            <person name="Ferrari B.C."/>
        </authorList>
    </citation>
    <scope>NUCLEOTIDE SEQUENCE [LARGE SCALE GENOMIC DNA]</scope>
    <source>
        <strain evidence="6">SPB151</strain>
    </source>
</reference>
<gene>
    <name evidence="5" type="ORF">F1D05_12890</name>
</gene>